<evidence type="ECO:0000313" key="1">
    <source>
        <dbReference type="EMBL" id="SFC86743.1"/>
    </source>
</evidence>
<dbReference type="NCBIfam" id="TIGR01683">
    <property type="entry name" value="thiS"/>
    <property type="match status" value="1"/>
</dbReference>
<dbReference type="PANTHER" id="PTHR34472:SF1">
    <property type="entry name" value="SULFUR CARRIER PROTEIN THIS"/>
    <property type="match status" value="1"/>
</dbReference>
<dbReference type="InterPro" id="IPR012675">
    <property type="entry name" value="Beta-grasp_dom_sf"/>
</dbReference>
<organism evidence="1 2">
    <name type="scientific">Algibacter pectinivorans</name>
    <dbReference type="NCBI Taxonomy" id="870482"/>
    <lineage>
        <taxon>Bacteria</taxon>
        <taxon>Pseudomonadati</taxon>
        <taxon>Bacteroidota</taxon>
        <taxon>Flavobacteriia</taxon>
        <taxon>Flavobacteriales</taxon>
        <taxon>Flavobacteriaceae</taxon>
        <taxon>Algibacter</taxon>
    </lineage>
</organism>
<dbReference type="CDD" id="cd00565">
    <property type="entry name" value="Ubl_ThiS"/>
    <property type="match status" value="1"/>
</dbReference>
<evidence type="ECO:0000313" key="2">
    <source>
        <dbReference type="Proteomes" id="UP000199439"/>
    </source>
</evidence>
<name>A0A1I1MVZ6_9FLAO</name>
<dbReference type="OrthoDB" id="1525151at2"/>
<dbReference type="Pfam" id="PF02597">
    <property type="entry name" value="ThiS"/>
    <property type="match status" value="1"/>
</dbReference>
<accession>A0A1I1MVZ6</accession>
<dbReference type="PANTHER" id="PTHR34472">
    <property type="entry name" value="SULFUR CARRIER PROTEIN THIS"/>
    <property type="match status" value="1"/>
</dbReference>
<proteinExistence type="predicted"/>
<protein>
    <submittedName>
        <fullName evidence="1">Sulfur carrier protein</fullName>
    </submittedName>
</protein>
<dbReference type="InterPro" id="IPR003749">
    <property type="entry name" value="ThiS/MoaD-like"/>
</dbReference>
<gene>
    <name evidence="1" type="ORF">SAMN04487987_101392</name>
</gene>
<dbReference type="EMBL" id="FOMI01000001">
    <property type="protein sequence ID" value="SFC86743.1"/>
    <property type="molecule type" value="Genomic_DNA"/>
</dbReference>
<dbReference type="AlphaFoldDB" id="A0A1I1MVZ6"/>
<dbReference type="RefSeq" id="WP_092848353.1">
    <property type="nucleotide sequence ID" value="NZ_FOMI01000001.1"/>
</dbReference>
<reference evidence="2" key="1">
    <citation type="submission" date="2016-10" db="EMBL/GenBank/DDBJ databases">
        <authorList>
            <person name="Varghese N."/>
            <person name="Submissions S."/>
        </authorList>
    </citation>
    <scope>NUCLEOTIDE SEQUENCE [LARGE SCALE GENOMIC DNA]</scope>
    <source>
        <strain evidence="2">DSM 25730</strain>
    </source>
</reference>
<sequence length="66" mass="7384">MYIKVNNTAYEIPEQTTVQQLVEQLKMSTNGIAVAINQHVVKNTNWPSTIIKNQDDILIIKSTQGG</sequence>
<dbReference type="Proteomes" id="UP000199439">
    <property type="component" value="Unassembled WGS sequence"/>
</dbReference>
<dbReference type="SUPFAM" id="SSF54285">
    <property type="entry name" value="MoaD/ThiS"/>
    <property type="match status" value="1"/>
</dbReference>
<dbReference type="InterPro" id="IPR016155">
    <property type="entry name" value="Mopterin_synth/thiamin_S_b"/>
</dbReference>
<dbReference type="STRING" id="870482.SAMN04487987_101392"/>
<keyword evidence="2" id="KW-1185">Reference proteome</keyword>
<dbReference type="Gene3D" id="3.10.20.30">
    <property type="match status" value="1"/>
</dbReference>
<dbReference type="InterPro" id="IPR010035">
    <property type="entry name" value="Thi_S"/>
</dbReference>